<keyword evidence="10" id="KW-0012">Acyltransferase</keyword>
<dbReference type="AlphaFoldDB" id="A0A6B2EI93"/>
<dbReference type="GO" id="GO:0016020">
    <property type="term" value="C:membrane"/>
    <property type="evidence" value="ECO:0007669"/>
    <property type="project" value="GOC"/>
</dbReference>
<comment type="pathway">
    <text evidence="3">Sphingolipid metabolism.</text>
</comment>
<evidence type="ECO:0000256" key="2">
    <source>
        <dbReference type="ARBA" id="ARBA00004760"/>
    </source>
</evidence>
<keyword evidence="14" id="KW-0472">Membrane</keyword>
<name>A0A6B2EI93_9DIPT</name>
<evidence type="ECO:0000256" key="11">
    <source>
        <dbReference type="ARBA" id="ARBA00041066"/>
    </source>
</evidence>
<proteinExistence type="inferred from homology"/>
<dbReference type="InterPro" id="IPR050087">
    <property type="entry name" value="AON_synthase_class-II"/>
</dbReference>
<dbReference type="InterPro" id="IPR004839">
    <property type="entry name" value="Aminotransferase_I/II_large"/>
</dbReference>
<evidence type="ECO:0000256" key="8">
    <source>
        <dbReference type="ARBA" id="ARBA00022919"/>
    </source>
</evidence>
<keyword evidence="14" id="KW-0812">Transmembrane</keyword>
<dbReference type="PANTHER" id="PTHR13693:SF2">
    <property type="entry name" value="SERINE PALMITOYLTRANSFERASE 1"/>
    <property type="match status" value="1"/>
</dbReference>
<dbReference type="GO" id="GO:0030170">
    <property type="term" value="F:pyridoxal phosphate binding"/>
    <property type="evidence" value="ECO:0007669"/>
    <property type="project" value="InterPro"/>
</dbReference>
<comment type="similarity">
    <text evidence="4">Belongs to the class-II pyridoxal-phosphate-dependent aminotransferase family.</text>
</comment>
<dbReference type="InterPro" id="IPR015422">
    <property type="entry name" value="PyrdxlP-dep_Trfase_small"/>
</dbReference>
<evidence type="ECO:0000256" key="4">
    <source>
        <dbReference type="ARBA" id="ARBA00008392"/>
    </source>
</evidence>
<dbReference type="InterPro" id="IPR015421">
    <property type="entry name" value="PyrdxlP-dep_Trfase_major"/>
</dbReference>
<protein>
    <recommendedName>
        <fullName evidence="11">Serine palmitoyltransferase 1</fullName>
        <ecNumber evidence="5">2.3.1.50</ecNumber>
    </recommendedName>
    <alternativeName>
        <fullName evidence="12">Long chain base biosynthesis protein 1</fullName>
    </alternativeName>
    <alternativeName>
        <fullName evidence="13">Serine-palmitoyl-CoA transferase 1</fullName>
    </alternativeName>
</protein>
<evidence type="ECO:0000256" key="7">
    <source>
        <dbReference type="ARBA" id="ARBA00022898"/>
    </source>
</evidence>
<dbReference type="GO" id="GO:0046512">
    <property type="term" value="P:sphingosine biosynthetic process"/>
    <property type="evidence" value="ECO:0007669"/>
    <property type="project" value="TreeGrafter"/>
</dbReference>
<dbReference type="EMBL" id="GIFK01004380">
    <property type="protein sequence ID" value="NBJ62083.1"/>
    <property type="molecule type" value="Transcribed_RNA"/>
</dbReference>
<reference evidence="16" key="1">
    <citation type="submission" date="2019-10" db="EMBL/GenBank/DDBJ databases">
        <title>Short sand fly seasons in Tbilisi, Georgia, hinder development of host immunity to saliva of the visceral leishmaniasis vector Phlebotomus kandelakii.</title>
        <authorList>
            <person name="Oliveira F."/>
            <person name="Giorgobiani E."/>
            <person name="Guimaraes-Costa A.B."/>
            <person name="Abdeladhim M."/>
            <person name="Oristian J."/>
            <person name="Tskhvaradze L."/>
            <person name="Tsertsvadze N."/>
            <person name="Zakalashvili M."/>
            <person name="Valenzuela J.G."/>
            <person name="Kamhawi S."/>
        </authorList>
    </citation>
    <scope>NUCLEOTIDE SEQUENCE</scope>
    <source>
        <strain evidence="16">Wild-capture in Tbilisi</strain>
        <tissue evidence="16">Salivary glands</tissue>
    </source>
</reference>
<evidence type="ECO:0000256" key="3">
    <source>
        <dbReference type="ARBA" id="ARBA00004991"/>
    </source>
</evidence>
<accession>A0A6B2EI93</accession>
<sequence>MGNLPHIVYEILDIFHKASFFALSLQALLVILVIWLILHKNKGEKQNLSPSQKEALIANWTPEPLVGDTPADHPGLAPRLVTGRVGKRITVEGWDCLNLGTHNYLGLLEDETIQEDAIRSLKKYGVGSCGPRGFYGTVDVHLELEEKLAKFMDLEEAVVYSYGFSTIASAIPAYAKRTDICFVDEAANFAIQKGLDASRCTVIYFRHNDMNDLEEKLIEQSLKDKRNPKKAAKTRKFLIAEAIYMNTGEMCPLVDLIEMRKKYRLRFFLDESITFGTMGATGRGLTEHLGVDRSEIDLISASLEWAVGTIGGFCVGSSFIVDHQRLSGLGYCFSASCPPLLTQAALSALEKFNNQPELFAEIQQSSRKMQRKLEKLSLLSLRGNPISPVKHLHLREERSAKEEDQLMAELVEKCMRRGLCLVNAQYLEHIEKKCPRPSIRLTVNRLLTDEDMQFAFETLESVTKEILA</sequence>
<comment type="pathway">
    <text evidence="2">Lipid metabolism; sphingolipid metabolism.</text>
</comment>
<dbReference type="GO" id="GO:0004758">
    <property type="term" value="F:serine C-palmitoyltransferase activity"/>
    <property type="evidence" value="ECO:0007669"/>
    <property type="project" value="UniProtKB-EC"/>
</dbReference>
<feature type="transmembrane region" description="Helical" evidence="14">
    <location>
        <begin position="20"/>
        <end position="38"/>
    </location>
</feature>
<keyword evidence="8" id="KW-0746">Sphingolipid metabolism</keyword>
<dbReference type="InterPro" id="IPR015424">
    <property type="entry name" value="PyrdxlP-dep_Trfase"/>
</dbReference>
<dbReference type="GO" id="GO:0005783">
    <property type="term" value="C:endoplasmic reticulum"/>
    <property type="evidence" value="ECO:0007669"/>
    <property type="project" value="TreeGrafter"/>
</dbReference>
<evidence type="ECO:0000256" key="12">
    <source>
        <dbReference type="ARBA" id="ARBA00041765"/>
    </source>
</evidence>
<organism evidence="16">
    <name type="scientific">Phlebotomus kandelakii</name>
    <dbReference type="NCBI Taxonomy" id="1109342"/>
    <lineage>
        <taxon>Eukaryota</taxon>
        <taxon>Metazoa</taxon>
        <taxon>Ecdysozoa</taxon>
        <taxon>Arthropoda</taxon>
        <taxon>Hexapoda</taxon>
        <taxon>Insecta</taxon>
        <taxon>Pterygota</taxon>
        <taxon>Neoptera</taxon>
        <taxon>Endopterygota</taxon>
        <taxon>Diptera</taxon>
        <taxon>Nematocera</taxon>
        <taxon>Psychodoidea</taxon>
        <taxon>Psychodidae</taxon>
        <taxon>Phlebotomus</taxon>
        <taxon>Larroussius</taxon>
    </lineage>
</organism>
<dbReference type="SUPFAM" id="SSF53383">
    <property type="entry name" value="PLP-dependent transferases"/>
    <property type="match status" value="1"/>
</dbReference>
<dbReference type="Gene3D" id="3.90.1150.10">
    <property type="entry name" value="Aspartate Aminotransferase, domain 1"/>
    <property type="match status" value="1"/>
</dbReference>
<dbReference type="Pfam" id="PF00155">
    <property type="entry name" value="Aminotran_1_2"/>
    <property type="match status" value="1"/>
</dbReference>
<evidence type="ECO:0000256" key="1">
    <source>
        <dbReference type="ARBA" id="ARBA00001933"/>
    </source>
</evidence>
<feature type="domain" description="Aminotransferase class I/classII large" evidence="15">
    <location>
        <begin position="95"/>
        <end position="454"/>
    </location>
</feature>
<evidence type="ECO:0000256" key="14">
    <source>
        <dbReference type="SAM" id="Phobius"/>
    </source>
</evidence>
<evidence type="ECO:0000313" key="16">
    <source>
        <dbReference type="EMBL" id="NBJ62083.1"/>
    </source>
</evidence>
<evidence type="ECO:0000256" key="6">
    <source>
        <dbReference type="ARBA" id="ARBA00022679"/>
    </source>
</evidence>
<evidence type="ECO:0000256" key="9">
    <source>
        <dbReference type="ARBA" id="ARBA00023098"/>
    </source>
</evidence>
<dbReference type="GO" id="GO:0046513">
    <property type="term" value="P:ceramide biosynthetic process"/>
    <property type="evidence" value="ECO:0007669"/>
    <property type="project" value="TreeGrafter"/>
</dbReference>
<dbReference type="Gene3D" id="3.40.640.10">
    <property type="entry name" value="Type I PLP-dependent aspartate aminotransferase-like (Major domain)"/>
    <property type="match status" value="1"/>
</dbReference>
<evidence type="ECO:0000259" key="15">
    <source>
        <dbReference type="Pfam" id="PF00155"/>
    </source>
</evidence>
<dbReference type="PANTHER" id="PTHR13693">
    <property type="entry name" value="CLASS II AMINOTRANSFERASE/8-AMINO-7-OXONONANOATE SYNTHASE"/>
    <property type="match status" value="1"/>
</dbReference>
<keyword evidence="14" id="KW-1133">Transmembrane helix</keyword>
<dbReference type="FunFam" id="3.40.640.10:FF:000049">
    <property type="entry name" value="serine palmitoyltransferase 1 isoform X1"/>
    <property type="match status" value="1"/>
</dbReference>
<evidence type="ECO:0000256" key="5">
    <source>
        <dbReference type="ARBA" id="ARBA00013220"/>
    </source>
</evidence>
<keyword evidence="9" id="KW-0443">Lipid metabolism</keyword>
<dbReference type="EC" id="2.3.1.50" evidence="5"/>
<evidence type="ECO:0000256" key="13">
    <source>
        <dbReference type="ARBA" id="ARBA00042649"/>
    </source>
</evidence>
<keyword evidence="6 16" id="KW-0808">Transferase</keyword>
<evidence type="ECO:0000256" key="10">
    <source>
        <dbReference type="ARBA" id="ARBA00023315"/>
    </source>
</evidence>
<keyword evidence="7" id="KW-0663">Pyridoxal phosphate</keyword>
<comment type="cofactor">
    <cofactor evidence="1">
        <name>pyridoxal 5'-phosphate</name>
        <dbReference type="ChEBI" id="CHEBI:597326"/>
    </cofactor>
</comment>